<dbReference type="Ensembl" id="ENSCCRT00020068514.1">
    <property type="protein sequence ID" value="ENSCCRP00020062228.1"/>
    <property type="gene ID" value="ENSCCRG00020029370.1"/>
</dbReference>
<dbReference type="PANTHER" id="PTHR46105:SF28">
    <property type="entry name" value="ZINC FINGER PROTEIN 37-LIKE"/>
    <property type="match status" value="1"/>
</dbReference>
<dbReference type="InterPro" id="IPR011333">
    <property type="entry name" value="SKP1/BTB/POZ_sf"/>
</dbReference>
<protein>
    <submittedName>
        <fullName evidence="2">Zinc finger and BTB domain containing 21</fullName>
    </submittedName>
</protein>
<dbReference type="Gene3D" id="3.30.710.10">
    <property type="entry name" value="Potassium Channel Kv1.1, Chain A"/>
    <property type="match status" value="1"/>
</dbReference>
<feature type="domain" description="BTB" evidence="1">
    <location>
        <begin position="46"/>
        <end position="76"/>
    </location>
</feature>
<dbReference type="GO" id="GO:0000978">
    <property type="term" value="F:RNA polymerase II cis-regulatory region sequence-specific DNA binding"/>
    <property type="evidence" value="ECO:0007669"/>
    <property type="project" value="TreeGrafter"/>
</dbReference>
<dbReference type="PROSITE" id="PS50097">
    <property type="entry name" value="BTB"/>
    <property type="match status" value="1"/>
</dbReference>
<name>A0A8C2HRF4_CYPCA</name>
<dbReference type="InterPro" id="IPR050457">
    <property type="entry name" value="ZnFinger_BTB_dom_contain"/>
</dbReference>
<proteinExistence type="predicted"/>
<dbReference type="InterPro" id="IPR000210">
    <property type="entry name" value="BTB/POZ_dom"/>
</dbReference>
<dbReference type="Proteomes" id="UP000694701">
    <property type="component" value="Unplaced"/>
</dbReference>
<dbReference type="Pfam" id="PF00651">
    <property type="entry name" value="BTB"/>
    <property type="match status" value="1"/>
</dbReference>
<dbReference type="AlphaFoldDB" id="A0A8C2HRF4"/>
<accession>A0A8C2HRF4</accession>
<organism evidence="2 3">
    <name type="scientific">Cyprinus carpio</name>
    <name type="common">Common carp</name>
    <dbReference type="NCBI Taxonomy" id="7962"/>
    <lineage>
        <taxon>Eukaryota</taxon>
        <taxon>Metazoa</taxon>
        <taxon>Chordata</taxon>
        <taxon>Craniata</taxon>
        <taxon>Vertebrata</taxon>
        <taxon>Euteleostomi</taxon>
        <taxon>Actinopterygii</taxon>
        <taxon>Neopterygii</taxon>
        <taxon>Teleostei</taxon>
        <taxon>Ostariophysi</taxon>
        <taxon>Cypriniformes</taxon>
        <taxon>Cyprinidae</taxon>
        <taxon>Cyprininae</taxon>
        <taxon>Cyprinus</taxon>
    </lineage>
</organism>
<evidence type="ECO:0000313" key="2">
    <source>
        <dbReference type="Ensembl" id="ENSCCRP00020062228.1"/>
    </source>
</evidence>
<dbReference type="SUPFAM" id="SSF54695">
    <property type="entry name" value="POZ domain"/>
    <property type="match status" value="1"/>
</dbReference>
<evidence type="ECO:0000259" key="1">
    <source>
        <dbReference type="PROSITE" id="PS50097"/>
    </source>
</evidence>
<reference evidence="2" key="1">
    <citation type="submission" date="2025-08" db="UniProtKB">
        <authorList>
            <consortium name="Ensembl"/>
        </authorList>
    </citation>
    <scope>IDENTIFICATION</scope>
</reference>
<evidence type="ECO:0000313" key="3">
    <source>
        <dbReference type="Proteomes" id="UP000694701"/>
    </source>
</evidence>
<dbReference type="PANTHER" id="PTHR46105">
    <property type="entry name" value="AGAP004733-PA"/>
    <property type="match status" value="1"/>
</dbReference>
<sequence length="76" mass="8465">MVLFETTRESEEGISKMESLGHYCNPSHGISLLGVLNEQRLKGQLCDVVLLVGDQQYQAHKSILAACSEYFQSVFS</sequence>
<dbReference type="GO" id="GO:0000981">
    <property type="term" value="F:DNA-binding transcription factor activity, RNA polymerase II-specific"/>
    <property type="evidence" value="ECO:0007669"/>
    <property type="project" value="TreeGrafter"/>
</dbReference>